<dbReference type="GO" id="GO:0046474">
    <property type="term" value="P:glycerophospholipid biosynthetic process"/>
    <property type="evidence" value="ECO:0007669"/>
    <property type="project" value="TreeGrafter"/>
</dbReference>
<gene>
    <name evidence="2" type="ORF">HETSPECPRED_007705</name>
</gene>
<evidence type="ECO:0008006" key="4">
    <source>
        <dbReference type="Google" id="ProtNLM"/>
    </source>
</evidence>
<dbReference type="InterPro" id="IPR036412">
    <property type="entry name" value="HAD-like_sf"/>
</dbReference>
<dbReference type="InterPro" id="IPR023214">
    <property type="entry name" value="HAD_sf"/>
</dbReference>
<dbReference type="InterPro" id="IPR006353">
    <property type="entry name" value="HAD-SF_hydro_IIA_CECR5"/>
</dbReference>
<comment type="caution">
    <text evidence="2">The sequence shown here is derived from an EMBL/GenBank/DDBJ whole genome shotgun (WGS) entry which is preliminary data.</text>
</comment>
<dbReference type="InterPro" id="IPR050324">
    <property type="entry name" value="CDP-alcohol_PTase-I"/>
</dbReference>
<proteinExistence type="predicted"/>
<feature type="compositionally biased region" description="Polar residues" evidence="1">
    <location>
        <begin position="22"/>
        <end position="38"/>
    </location>
</feature>
<dbReference type="Pfam" id="PF13344">
    <property type="entry name" value="Hydrolase_6"/>
    <property type="match status" value="1"/>
</dbReference>
<accession>A0A8H3G047</accession>
<dbReference type="OrthoDB" id="10251048at2759"/>
<dbReference type="Gene3D" id="3.40.50.1000">
    <property type="entry name" value="HAD superfamily/HAD-like"/>
    <property type="match status" value="2"/>
</dbReference>
<protein>
    <recommendedName>
        <fullName evidence="4">HAD-superfamily subfamily IIA hydrolase</fullName>
    </recommendedName>
</protein>
<dbReference type="NCBIfam" id="TIGR01456">
    <property type="entry name" value="CECR5"/>
    <property type="match status" value="1"/>
</dbReference>
<keyword evidence="3" id="KW-1185">Reference proteome</keyword>
<dbReference type="PANTHER" id="PTHR14269:SF57">
    <property type="entry name" value="SUPERFAMILY HYDROLASE, PUTATIVE (AFU_ORTHOLOGUE AFUA_2G02580)-RELATED"/>
    <property type="match status" value="1"/>
</dbReference>
<feature type="region of interest" description="Disordered" evidence="1">
    <location>
        <begin position="22"/>
        <end position="41"/>
    </location>
</feature>
<dbReference type="Pfam" id="PF13242">
    <property type="entry name" value="Hydrolase_like"/>
    <property type="match status" value="1"/>
</dbReference>
<evidence type="ECO:0000313" key="3">
    <source>
        <dbReference type="Proteomes" id="UP000664521"/>
    </source>
</evidence>
<evidence type="ECO:0000313" key="2">
    <source>
        <dbReference type="EMBL" id="CAF9930778.1"/>
    </source>
</evidence>
<evidence type="ECO:0000256" key="1">
    <source>
        <dbReference type="SAM" id="MobiDB-lite"/>
    </source>
</evidence>
<reference evidence="2" key="1">
    <citation type="submission" date="2021-03" db="EMBL/GenBank/DDBJ databases">
        <authorList>
            <person name="Tagirdzhanova G."/>
        </authorList>
    </citation>
    <scope>NUCLEOTIDE SEQUENCE</scope>
</reference>
<dbReference type="EMBL" id="CAJPDS010000057">
    <property type="protein sequence ID" value="CAF9930778.1"/>
    <property type="molecule type" value="Genomic_DNA"/>
</dbReference>
<dbReference type="InterPro" id="IPR006357">
    <property type="entry name" value="HAD-SF_hydro_IIA"/>
</dbReference>
<organism evidence="2 3">
    <name type="scientific">Heterodermia speciosa</name>
    <dbReference type="NCBI Taxonomy" id="116794"/>
    <lineage>
        <taxon>Eukaryota</taxon>
        <taxon>Fungi</taxon>
        <taxon>Dikarya</taxon>
        <taxon>Ascomycota</taxon>
        <taxon>Pezizomycotina</taxon>
        <taxon>Lecanoromycetes</taxon>
        <taxon>OSLEUM clade</taxon>
        <taxon>Lecanoromycetidae</taxon>
        <taxon>Caliciales</taxon>
        <taxon>Physciaceae</taxon>
        <taxon>Heterodermia</taxon>
    </lineage>
</organism>
<dbReference type="Proteomes" id="UP000664521">
    <property type="component" value="Unassembled WGS sequence"/>
</dbReference>
<dbReference type="AlphaFoldDB" id="A0A8H3G047"/>
<dbReference type="SUPFAM" id="SSF56784">
    <property type="entry name" value="HAD-like"/>
    <property type="match status" value="1"/>
</dbReference>
<sequence>MATLLAPRRRLVASVITTTTHVKPTGPARQSTWTSSRSFHIPSKPPPPPNFAFAFDIDGVLLRGSTPLPGASRSLRYLQDNGIPFILLTNGGGKTEAQRVSDLSRHLNVPIDVDMFVQSHTPFKQLVNGDEGFPRLKDECILVLGGQGNECRDVAEGYGFTQVLTPADIITAYPALWPLANHSLYTAHARPILHKLGRPLRIAAILVFHDPRDWALDIQIVTDLLLSENGVLGTVSPQNGNPTLPNDGWQQDGQPTVYFSNPDVVWASEYHMDRLGQGAFLQALAGTFNAIAGRRTKPGGFERILFGKPTAKTFVFAERKLEAHRQTLLASSGGEEKTRPSKLENVYMIGDNPASDILGANKHQSPSGTTWPSILVKTGVFKSGMPEYVPNAMVPDVTAAVSWALKESGWKKPFP</sequence>
<name>A0A8H3G047_9LECA</name>
<dbReference type="GO" id="GO:0005739">
    <property type="term" value="C:mitochondrion"/>
    <property type="evidence" value="ECO:0007669"/>
    <property type="project" value="TreeGrafter"/>
</dbReference>
<dbReference type="PANTHER" id="PTHR14269">
    <property type="entry name" value="CDP-DIACYLGLYCEROL--GLYCEROL-3-PHOSPHATE 3-PHOSPHATIDYLTRANSFERASE-RELATED"/>
    <property type="match status" value="1"/>
</dbReference>
<dbReference type="NCBIfam" id="TIGR01460">
    <property type="entry name" value="HAD-SF-IIA"/>
    <property type="match status" value="1"/>
</dbReference>